<evidence type="ECO:0000313" key="2">
    <source>
        <dbReference type="EMBL" id="QAT17390.1"/>
    </source>
</evidence>
<accession>A0A410P5I2</accession>
<organism evidence="2 3">
    <name type="scientific">Velamenicoccus archaeovorus</name>
    <dbReference type="NCBI Taxonomy" id="1930593"/>
    <lineage>
        <taxon>Bacteria</taxon>
        <taxon>Pseudomonadati</taxon>
        <taxon>Candidatus Omnitrophota</taxon>
        <taxon>Candidatus Velamenicoccus</taxon>
    </lineage>
</organism>
<dbReference type="Proteomes" id="UP000287243">
    <property type="component" value="Chromosome"/>
</dbReference>
<sequence>MHIVSGINALLCGIIWVVGLIVYRKSKIKASFYIGIAFGLFGISHLLSAVVFPGSLVVILTARLVAYAMVGVSLCKLACTCK</sequence>
<proteinExistence type="predicted"/>
<name>A0A410P5I2_VELA1</name>
<protein>
    <submittedName>
        <fullName evidence="2">Uncharacterized protein</fullName>
    </submittedName>
</protein>
<keyword evidence="3" id="KW-1185">Reference proteome</keyword>
<evidence type="ECO:0000313" key="3">
    <source>
        <dbReference type="Proteomes" id="UP000287243"/>
    </source>
</evidence>
<dbReference type="RefSeq" id="WP_128700214.1">
    <property type="nucleotide sequence ID" value="NZ_CP019384.1"/>
</dbReference>
<feature type="transmembrane region" description="Helical" evidence="1">
    <location>
        <begin position="58"/>
        <end position="79"/>
    </location>
</feature>
<dbReference type="KEGG" id="vai:BU251_06460"/>
<gene>
    <name evidence="2" type="ORF">BU251_06460</name>
</gene>
<dbReference type="EMBL" id="CP019384">
    <property type="protein sequence ID" value="QAT17390.1"/>
    <property type="molecule type" value="Genomic_DNA"/>
</dbReference>
<keyword evidence="1" id="KW-0472">Membrane</keyword>
<reference evidence="2 3" key="1">
    <citation type="submission" date="2017-01" db="EMBL/GenBank/DDBJ databases">
        <title>First insights into the biology of 'candidatus Vampirococcus archaeovorus'.</title>
        <authorList>
            <person name="Kizina J."/>
            <person name="Jordan S."/>
            <person name="Stueber K."/>
            <person name="Reinhardt R."/>
            <person name="Harder J."/>
        </authorList>
    </citation>
    <scope>NUCLEOTIDE SEQUENCE [LARGE SCALE GENOMIC DNA]</scope>
    <source>
        <strain evidence="2 3">LiM</strain>
    </source>
</reference>
<dbReference type="AlphaFoldDB" id="A0A410P5I2"/>
<keyword evidence="1" id="KW-1133">Transmembrane helix</keyword>
<keyword evidence="1" id="KW-0812">Transmembrane</keyword>
<feature type="transmembrane region" description="Helical" evidence="1">
    <location>
        <begin position="30"/>
        <end position="52"/>
    </location>
</feature>
<feature type="transmembrane region" description="Helical" evidence="1">
    <location>
        <begin position="6"/>
        <end position="23"/>
    </location>
</feature>
<evidence type="ECO:0000256" key="1">
    <source>
        <dbReference type="SAM" id="Phobius"/>
    </source>
</evidence>